<sequence>MSGRATRATSAVDRLKRRSGNDKYSMSVTGSGHFFLSDGAGNPPLCAPMELDDFVAFVNSIAPAAPKRLSKLDVAFEKQLVKK</sequence>
<dbReference type="AlphaFoldDB" id="A0A1M7MA75"/>
<protein>
    <submittedName>
        <fullName evidence="1">Uncharacterized protein</fullName>
    </submittedName>
</protein>
<organism evidence="1 2">
    <name type="scientific">Duganella sacchari</name>
    <dbReference type="NCBI Taxonomy" id="551987"/>
    <lineage>
        <taxon>Bacteria</taxon>
        <taxon>Pseudomonadati</taxon>
        <taxon>Pseudomonadota</taxon>
        <taxon>Betaproteobacteria</taxon>
        <taxon>Burkholderiales</taxon>
        <taxon>Oxalobacteraceae</taxon>
        <taxon>Telluria group</taxon>
        <taxon>Duganella</taxon>
    </lineage>
</organism>
<proteinExistence type="predicted"/>
<reference evidence="2" key="1">
    <citation type="submission" date="2016-11" db="EMBL/GenBank/DDBJ databases">
        <authorList>
            <person name="Varghese N."/>
            <person name="Submissions S."/>
        </authorList>
    </citation>
    <scope>NUCLEOTIDE SEQUENCE [LARGE SCALE GENOMIC DNA]</scope>
    <source>
        <strain evidence="2">Sac-22</strain>
    </source>
</reference>
<evidence type="ECO:0000313" key="1">
    <source>
        <dbReference type="EMBL" id="SHM87192.1"/>
    </source>
</evidence>
<dbReference type="OrthoDB" id="8538070at2"/>
<dbReference type="EMBL" id="FRCX01000003">
    <property type="protein sequence ID" value="SHM87192.1"/>
    <property type="molecule type" value="Genomic_DNA"/>
</dbReference>
<gene>
    <name evidence="1" type="ORF">SAMN05192549_10372</name>
</gene>
<dbReference type="STRING" id="551987.SAMN05192549_10372"/>
<keyword evidence="2" id="KW-1185">Reference proteome</keyword>
<evidence type="ECO:0000313" key="2">
    <source>
        <dbReference type="Proteomes" id="UP000184339"/>
    </source>
</evidence>
<name>A0A1M7MA75_9BURK</name>
<accession>A0A1M7MA75</accession>
<dbReference type="RefSeq" id="WP_072782833.1">
    <property type="nucleotide sequence ID" value="NZ_FRCX01000003.1"/>
</dbReference>
<dbReference type="Proteomes" id="UP000184339">
    <property type="component" value="Unassembled WGS sequence"/>
</dbReference>